<dbReference type="RefSeq" id="WP_201648145.1">
    <property type="nucleotide sequence ID" value="NZ_CP068053.1"/>
</dbReference>
<dbReference type="EMBL" id="CP068053">
    <property type="protein sequence ID" value="QQT02107.1"/>
    <property type="molecule type" value="Genomic_DNA"/>
</dbReference>
<dbReference type="Pfam" id="PF06338">
    <property type="entry name" value="ComK"/>
    <property type="match status" value="1"/>
</dbReference>
<keyword evidence="2" id="KW-1185">Reference proteome</keyword>
<protein>
    <submittedName>
        <fullName evidence="1">Competence protein ComK</fullName>
    </submittedName>
</protein>
<dbReference type="InterPro" id="IPR010461">
    <property type="entry name" value="ComK"/>
</dbReference>
<dbReference type="KEGG" id="ppsr:I6J18_09845"/>
<dbReference type="Proteomes" id="UP000595254">
    <property type="component" value="Chromosome"/>
</dbReference>
<dbReference type="AlphaFoldDB" id="A0A974NQR4"/>
<dbReference type="PIRSF" id="PIRSF011560">
    <property type="entry name" value="ComK"/>
    <property type="match status" value="1"/>
</dbReference>
<dbReference type="GO" id="GO:0030420">
    <property type="term" value="P:establishment of competence for transformation"/>
    <property type="evidence" value="ECO:0007669"/>
    <property type="project" value="InterPro"/>
</dbReference>
<reference evidence="1 2" key="1">
    <citation type="submission" date="2021-01" db="EMBL/GenBank/DDBJ databases">
        <title>FDA dAtabase for Regulatory Grade micrObial Sequences (FDA-ARGOS): Supporting development and validation of Infectious Disease Dx tests.</title>
        <authorList>
            <person name="Nelson B."/>
            <person name="Plummer A."/>
            <person name="Tallon L."/>
            <person name="Sadzewicz L."/>
            <person name="Zhao X."/>
            <person name="Boylan J."/>
            <person name="Ott S."/>
            <person name="Bowen H."/>
            <person name="Vavikolanu K."/>
            <person name="Mehta A."/>
            <person name="Aluvathingal J."/>
            <person name="Nadendla S."/>
            <person name="Myers T."/>
            <person name="Yan Y."/>
            <person name="Sichtig H."/>
        </authorList>
    </citation>
    <scope>NUCLEOTIDE SEQUENCE [LARGE SCALE GENOMIC DNA]</scope>
    <source>
        <strain evidence="1 2">FDAARGOS_1161</strain>
    </source>
</reference>
<name>A0A974NQR4_PERPY</name>
<accession>A0A974NQR4</accession>
<evidence type="ECO:0000313" key="1">
    <source>
        <dbReference type="EMBL" id="QQT02107.1"/>
    </source>
</evidence>
<gene>
    <name evidence="1" type="ORF">I6J18_09845</name>
</gene>
<proteinExistence type="predicted"/>
<evidence type="ECO:0000313" key="2">
    <source>
        <dbReference type="Proteomes" id="UP000595254"/>
    </source>
</evidence>
<organism evidence="1 2">
    <name type="scientific">Peribacillus psychrosaccharolyticus</name>
    <name type="common">Bacillus psychrosaccharolyticus</name>
    <dbReference type="NCBI Taxonomy" id="1407"/>
    <lineage>
        <taxon>Bacteria</taxon>
        <taxon>Bacillati</taxon>
        <taxon>Bacillota</taxon>
        <taxon>Bacilli</taxon>
        <taxon>Bacillales</taxon>
        <taxon>Bacillaceae</taxon>
        <taxon>Peribacillus</taxon>
    </lineage>
</organism>
<sequence>MKRVQDGLIEEYEINPYTLLIKPIQYGSEMYSQIFELEDQFISPFKPLDIIKRSCEYFGSSYEGRKDGTKHLIGITHKAPIAVDPTSSIFFFPTSSPARPQCMWLSHHHVSKFTRADTGMTSVVFRNQQQIEIDISYSSFGNQVMRTALLKTKLLQRIEETERQQYYLVSRKGIAEQNESASKYSLLR</sequence>